<dbReference type="EMBL" id="ANAH02000005">
    <property type="protein sequence ID" value="EPX63207.1"/>
    <property type="molecule type" value="Genomic_DNA"/>
</dbReference>
<evidence type="ECO:0000259" key="1">
    <source>
        <dbReference type="Pfam" id="PF12902"/>
    </source>
</evidence>
<sequence length="477" mass="53355">MNEHLKADAVNFPCEHGHIRDRADLISQLSIASELEHGLSLQYLFTAFSLKTSTAEGGLTAAELQVVLRWRGLLFAVAAQEMQHLTQASNLLAAVGGSAHLRRPNFPQRKGYFPMKHRWGLWPFSAATLKLYTEWERPASVPQPRELEEGEYEQELFSTKHRDMKKEIEEQDVHAAHLEQLRRTNPPLYELLLQKQRATRHETIGELYGAVANAFATWEDDPSRGPLIIGDPAFQVEGREVDMPQVIRVETVDDALSAIQLIVQQGEGDELFAERVVATTDSHYGIFLRMLREYQTLKARRPEFDPVRDVCPNPLSRLHDDNSYPGWRLIQDPFTSAVNELNSAVYKTMLLMLYRFFATPGGPESRRHFSRAFLPMMTTVIEPLGNMLTQLPIGEDPPSEASRTAGPRPLYAGPSFEISPSSELLPQAAASTRYITERLQAEANAARKLSLAPSAPRALSAVAAQLDAIRAAFAPPG</sequence>
<protein>
    <recommendedName>
        <fullName evidence="1">Iminophenyl-pyruvate dimer synthase domain-containing protein</fullName>
    </recommendedName>
</protein>
<dbReference type="RefSeq" id="WP_002630465.1">
    <property type="nucleotide sequence ID" value="NZ_ANAH02000005.1"/>
</dbReference>
<dbReference type="OrthoDB" id="9795032at2"/>
<dbReference type="Gene3D" id="1.20.1260.10">
    <property type="match status" value="1"/>
</dbReference>
<organism evidence="2 3">
    <name type="scientific">Cystobacter fuscus (strain ATCC 25194 / DSM 2262 / NBRC 100088 / M29)</name>
    <dbReference type="NCBI Taxonomy" id="1242864"/>
    <lineage>
        <taxon>Bacteria</taxon>
        <taxon>Pseudomonadati</taxon>
        <taxon>Myxococcota</taxon>
        <taxon>Myxococcia</taxon>
        <taxon>Myxococcales</taxon>
        <taxon>Cystobacterineae</taxon>
        <taxon>Archangiaceae</taxon>
        <taxon>Cystobacter</taxon>
    </lineage>
</organism>
<feature type="domain" description="Iminophenyl-pyruvate dimer synthase" evidence="1">
    <location>
        <begin position="30"/>
        <end position="290"/>
    </location>
</feature>
<reference evidence="2" key="1">
    <citation type="submission" date="2013-05" db="EMBL/GenBank/DDBJ databases">
        <title>Genome assembly of Cystobacter fuscus DSM 2262.</title>
        <authorList>
            <person name="Sharma G."/>
            <person name="Khatri I."/>
            <person name="Kaur C."/>
            <person name="Mayilraj S."/>
            <person name="Subramanian S."/>
        </authorList>
    </citation>
    <scope>NUCLEOTIDE SEQUENCE [LARGE SCALE GENOMIC DNA]</scope>
    <source>
        <strain evidence="2">DSM 2262</strain>
    </source>
</reference>
<dbReference type="AlphaFoldDB" id="S9PL71"/>
<comment type="caution">
    <text evidence="2">The sequence shown here is derived from an EMBL/GenBank/DDBJ whole genome shotgun (WGS) entry which is preliminary data.</text>
</comment>
<proteinExistence type="predicted"/>
<dbReference type="Proteomes" id="UP000011682">
    <property type="component" value="Unassembled WGS sequence"/>
</dbReference>
<name>S9PL71_CYSF2</name>
<dbReference type="InterPro" id="IPR026820">
    <property type="entry name" value="VioB/RebD_dom"/>
</dbReference>
<evidence type="ECO:0000313" key="3">
    <source>
        <dbReference type="Proteomes" id="UP000011682"/>
    </source>
</evidence>
<keyword evidence="3" id="KW-1185">Reference proteome</keyword>
<evidence type="ECO:0000313" key="2">
    <source>
        <dbReference type="EMBL" id="EPX63207.1"/>
    </source>
</evidence>
<accession>S9PL71</accession>
<dbReference type="eggNOG" id="COG1633">
    <property type="taxonomic scope" value="Bacteria"/>
</dbReference>
<gene>
    <name evidence="2" type="ORF">D187_005612</name>
</gene>
<dbReference type="Pfam" id="PF12902">
    <property type="entry name" value="Ferritin-like"/>
    <property type="match status" value="1"/>
</dbReference>
<dbReference type="InterPro" id="IPR012347">
    <property type="entry name" value="Ferritin-like"/>
</dbReference>